<dbReference type="EMBL" id="PP595732">
    <property type="protein sequence ID" value="XBS49976.1"/>
    <property type="molecule type" value="Genomic_DNA"/>
</dbReference>
<protein>
    <submittedName>
        <fullName evidence="1">Uncharacterized protein</fullName>
    </submittedName>
</protein>
<reference evidence="1" key="1">
    <citation type="submission" date="2024-04" db="EMBL/GenBank/DDBJ databases">
        <authorList>
            <person name="Jaglan A.B."/>
            <person name="Vashisth M."/>
            <person name="Anand T."/>
            <person name="Virmani N."/>
            <person name="Bera B."/>
            <person name="Vaid R."/>
        </authorList>
    </citation>
    <scope>NUCLEOTIDE SEQUENCE</scope>
</reference>
<name>A0AAU7PIY1_9CAUD</name>
<sequence>MTKTEMLTIKTAIKHGYTFSNDSHFTSYAAGRRIIAGLIKKGFLIQVDDGNGIEYQPTKSARDFIKYGV</sequence>
<accession>A0AAU7PIY1</accession>
<evidence type="ECO:0000313" key="1">
    <source>
        <dbReference type="EMBL" id="XBS49976.1"/>
    </source>
</evidence>
<organism evidence="1">
    <name type="scientific">Salmonella phage SalP219</name>
    <dbReference type="NCBI Taxonomy" id="3158864"/>
    <lineage>
        <taxon>Viruses</taxon>
        <taxon>Duplodnaviria</taxon>
        <taxon>Heunggongvirae</taxon>
        <taxon>Uroviricota</taxon>
        <taxon>Caudoviricetes</taxon>
        <taxon>Vequintavirinae</taxon>
        <taxon>Seunavirus</taxon>
    </lineage>
</organism>
<proteinExistence type="predicted"/>